<evidence type="ECO:0000256" key="10">
    <source>
        <dbReference type="ARBA" id="ARBA00022989"/>
    </source>
</evidence>
<proteinExistence type="inferred from homology"/>
<evidence type="ECO:0000256" key="4">
    <source>
        <dbReference type="ARBA" id="ARBA00016461"/>
    </source>
</evidence>
<evidence type="ECO:0000256" key="3">
    <source>
        <dbReference type="ARBA" id="ARBA00008741"/>
    </source>
</evidence>
<keyword evidence="9 12" id="KW-0201">Cytochrome c-type biogenesis</keyword>
<comment type="caution">
    <text evidence="13">The sequence shown here is derived from an EMBL/GenBank/DDBJ whole genome shotgun (WGS) entry which is preliminary data.</text>
</comment>
<organism evidence="13 14">
    <name type="scientific">Albidovulum sediminicola</name>
    <dbReference type="NCBI Taxonomy" id="2984331"/>
    <lineage>
        <taxon>Bacteria</taxon>
        <taxon>Pseudomonadati</taxon>
        <taxon>Pseudomonadota</taxon>
        <taxon>Alphaproteobacteria</taxon>
        <taxon>Rhodobacterales</taxon>
        <taxon>Paracoccaceae</taxon>
        <taxon>Albidovulum</taxon>
    </lineage>
</organism>
<keyword evidence="8 12" id="KW-0812">Transmembrane</keyword>
<dbReference type="InterPro" id="IPR007078">
    <property type="entry name" value="Haem_export_protD_CcmD"/>
</dbReference>
<dbReference type="EMBL" id="JAOWLA010000010">
    <property type="protein sequence ID" value="MCV2865357.1"/>
    <property type="molecule type" value="Genomic_DNA"/>
</dbReference>
<evidence type="ECO:0000256" key="7">
    <source>
        <dbReference type="ARBA" id="ARBA00022519"/>
    </source>
</evidence>
<protein>
    <recommendedName>
        <fullName evidence="4 12">Heme exporter protein D</fullName>
    </recommendedName>
</protein>
<accession>A0ABT2Z2W1</accession>
<comment type="function">
    <text evidence="1 12">Required for the export of heme to the periplasm for the biogenesis of c-type cytochromes.</text>
</comment>
<reference evidence="13 14" key="1">
    <citation type="submission" date="2022-10" db="EMBL/GenBank/DDBJ databases">
        <title>Defluviimonas sp. nov., isolated from ocean surface water.</title>
        <authorList>
            <person name="He W."/>
            <person name="Wang L."/>
            <person name="Zhang D.-F."/>
        </authorList>
    </citation>
    <scope>NUCLEOTIDE SEQUENCE [LARGE SCALE GENOMIC DNA]</scope>
    <source>
        <strain evidence="13 14">WL0075</strain>
    </source>
</reference>
<feature type="transmembrane region" description="Helical" evidence="12">
    <location>
        <begin position="12"/>
        <end position="30"/>
    </location>
</feature>
<evidence type="ECO:0000256" key="2">
    <source>
        <dbReference type="ARBA" id="ARBA00004377"/>
    </source>
</evidence>
<evidence type="ECO:0000256" key="11">
    <source>
        <dbReference type="ARBA" id="ARBA00023136"/>
    </source>
</evidence>
<keyword evidence="11 12" id="KW-0472">Membrane</keyword>
<dbReference type="Pfam" id="PF04995">
    <property type="entry name" value="CcmD"/>
    <property type="match status" value="1"/>
</dbReference>
<comment type="similarity">
    <text evidence="3 12">Belongs to the CcmD/CycX/HelD family.</text>
</comment>
<keyword evidence="6 12" id="KW-1003">Cell membrane</keyword>
<keyword evidence="5 12" id="KW-0813">Transport</keyword>
<evidence type="ECO:0000313" key="13">
    <source>
        <dbReference type="EMBL" id="MCV2865357.1"/>
    </source>
</evidence>
<sequence length="51" mass="5389">MVELGKYAGTVLAAYGVTVLLVLGLVALTLTKGARVKRALEAQEKRMSKNG</sequence>
<gene>
    <name evidence="13" type="primary">ccmD</name>
    <name evidence="13" type="ORF">OE647_11535</name>
</gene>
<evidence type="ECO:0000256" key="5">
    <source>
        <dbReference type="ARBA" id="ARBA00022448"/>
    </source>
</evidence>
<keyword evidence="10 12" id="KW-1133">Transmembrane helix</keyword>
<name>A0ABT2Z2W1_9RHOB</name>
<evidence type="ECO:0000256" key="9">
    <source>
        <dbReference type="ARBA" id="ARBA00022748"/>
    </source>
</evidence>
<evidence type="ECO:0000313" key="14">
    <source>
        <dbReference type="Proteomes" id="UP001652503"/>
    </source>
</evidence>
<comment type="subcellular location">
    <subcellularLocation>
        <location evidence="2 12">Cell inner membrane</location>
        <topology evidence="2 12">Single-pass membrane protein</topology>
    </subcellularLocation>
</comment>
<dbReference type="NCBIfam" id="TIGR03141">
    <property type="entry name" value="cytochro_ccmD"/>
    <property type="match status" value="1"/>
</dbReference>
<dbReference type="RefSeq" id="WP_263721879.1">
    <property type="nucleotide sequence ID" value="NZ_JAOWLA010000010.1"/>
</dbReference>
<keyword evidence="7 12" id="KW-0997">Cell inner membrane</keyword>
<dbReference type="Proteomes" id="UP001652503">
    <property type="component" value="Unassembled WGS sequence"/>
</dbReference>
<evidence type="ECO:0000256" key="8">
    <source>
        <dbReference type="ARBA" id="ARBA00022692"/>
    </source>
</evidence>
<evidence type="ECO:0000256" key="1">
    <source>
        <dbReference type="ARBA" id="ARBA00002442"/>
    </source>
</evidence>
<evidence type="ECO:0000256" key="6">
    <source>
        <dbReference type="ARBA" id="ARBA00022475"/>
    </source>
</evidence>
<evidence type="ECO:0000256" key="12">
    <source>
        <dbReference type="RuleBase" id="RU363101"/>
    </source>
</evidence>
<keyword evidence="14" id="KW-1185">Reference proteome</keyword>